<name>A0A1F5GZ76_9BACT</name>
<protein>
    <submittedName>
        <fullName evidence="2">Uncharacterized protein</fullName>
    </submittedName>
</protein>
<dbReference type="AlphaFoldDB" id="A0A1F5GZ76"/>
<dbReference type="EMBL" id="MFBJ01000010">
    <property type="protein sequence ID" value="OGD97161.1"/>
    <property type="molecule type" value="Genomic_DNA"/>
</dbReference>
<gene>
    <name evidence="2" type="ORF">A3F02_03110</name>
</gene>
<keyword evidence="1" id="KW-1133">Transmembrane helix</keyword>
<evidence type="ECO:0000313" key="3">
    <source>
        <dbReference type="Proteomes" id="UP000176666"/>
    </source>
</evidence>
<evidence type="ECO:0000256" key="1">
    <source>
        <dbReference type="SAM" id="Phobius"/>
    </source>
</evidence>
<evidence type="ECO:0000313" key="2">
    <source>
        <dbReference type="EMBL" id="OGD97161.1"/>
    </source>
</evidence>
<feature type="transmembrane region" description="Helical" evidence="1">
    <location>
        <begin position="33"/>
        <end position="54"/>
    </location>
</feature>
<dbReference type="Pfam" id="PF18910">
    <property type="entry name" value="DUF5665"/>
    <property type="match status" value="1"/>
</dbReference>
<organism evidence="2 3">
    <name type="scientific">Candidatus Curtissbacteria bacterium RIFCSPHIGHO2_12_FULL_38_9b</name>
    <dbReference type="NCBI Taxonomy" id="1797720"/>
    <lineage>
        <taxon>Bacteria</taxon>
        <taxon>Candidatus Curtissiibacteriota</taxon>
    </lineage>
</organism>
<sequence>MPDQTEQEQPGELYKKVERPLGKILLNNFLGGIFWSLGMLIGTTLVFSIIIFFVREIDFIPIISNFMTNIIETSQNNLINK</sequence>
<proteinExistence type="predicted"/>
<dbReference type="Proteomes" id="UP000176666">
    <property type="component" value="Unassembled WGS sequence"/>
</dbReference>
<reference evidence="2 3" key="1">
    <citation type="journal article" date="2016" name="Nat. Commun.">
        <title>Thousands of microbial genomes shed light on interconnected biogeochemical processes in an aquifer system.</title>
        <authorList>
            <person name="Anantharaman K."/>
            <person name="Brown C.T."/>
            <person name="Hug L.A."/>
            <person name="Sharon I."/>
            <person name="Castelle C.J."/>
            <person name="Probst A.J."/>
            <person name="Thomas B.C."/>
            <person name="Singh A."/>
            <person name="Wilkins M.J."/>
            <person name="Karaoz U."/>
            <person name="Brodie E.L."/>
            <person name="Williams K.H."/>
            <person name="Hubbard S.S."/>
            <person name="Banfield J.F."/>
        </authorList>
    </citation>
    <scope>NUCLEOTIDE SEQUENCE [LARGE SCALE GENOMIC DNA]</scope>
</reference>
<dbReference type="InterPro" id="IPR043723">
    <property type="entry name" value="DUF5665"/>
</dbReference>
<accession>A0A1F5GZ76</accession>
<comment type="caution">
    <text evidence="2">The sequence shown here is derived from an EMBL/GenBank/DDBJ whole genome shotgun (WGS) entry which is preliminary data.</text>
</comment>
<keyword evidence="1" id="KW-0472">Membrane</keyword>
<keyword evidence="1" id="KW-0812">Transmembrane</keyword>